<dbReference type="PANTHER" id="PTHR14226">
    <property type="entry name" value="NEUROPATHY TARGET ESTERASE/SWISS CHEESE D.MELANOGASTER"/>
    <property type="match status" value="1"/>
</dbReference>
<dbReference type="FunFam" id="2.60.120.10:FF:000010">
    <property type="entry name" value="neuropathy target esterase isoform X1"/>
    <property type="match status" value="1"/>
</dbReference>
<dbReference type="Ensembl" id="ENSOTST00005034906.2">
    <property type="protein sequence ID" value="ENSOTSP00005032223.2"/>
    <property type="gene ID" value="ENSOTSG00005014252.2"/>
</dbReference>
<organism evidence="20 21">
    <name type="scientific">Oncorhynchus tshawytscha</name>
    <name type="common">Chinook salmon</name>
    <name type="synonym">Salmo tshawytscha</name>
    <dbReference type="NCBI Taxonomy" id="74940"/>
    <lineage>
        <taxon>Eukaryota</taxon>
        <taxon>Metazoa</taxon>
        <taxon>Chordata</taxon>
        <taxon>Craniata</taxon>
        <taxon>Vertebrata</taxon>
        <taxon>Euteleostomi</taxon>
        <taxon>Actinopterygii</taxon>
        <taxon>Neopterygii</taxon>
        <taxon>Teleostei</taxon>
        <taxon>Protacanthopterygii</taxon>
        <taxon>Salmoniformes</taxon>
        <taxon>Salmonidae</taxon>
        <taxon>Salmoninae</taxon>
        <taxon>Oncorhynchus</taxon>
    </lineage>
</organism>
<comment type="caution">
    <text evidence="17">Lacks conserved residue(s) required for the propagation of feature annotation.</text>
</comment>
<evidence type="ECO:0000256" key="5">
    <source>
        <dbReference type="ARBA" id="ARBA00022692"/>
    </source>
</evidence>
<evidence type="ECO:0000256" key="4">
    <source>
        <dbReference type="ARBA" id="ARBA00022553"/>
    </source>
</evidence>
<dbReference type="GO" id="GO:0004622">
    <property type="term" value="F:phosphatidylcholine lysophospholipase activity"/>
    <property type="evidence" value="ECO:0007669"/>
    <property type="project" value="UniProtKB-EC"/>
</dbReference>
<dbReference type="SUPFAM" id="SSF52151">
    <property type="entry name" value="FabD/lysophospholipase-like"/>
    <property type="match status" value="1"/>
</dbReference>
<dbReference type="PROSITE" id="PS01237">
    <property type="entry name" value="UPF0028"/>
    <property type="match status" value="1"/>
</dbReference>
<feature type="domain" description="Cyclic nucleotide-binding" evidence="18">
    <location>
        <begin position="449"/>
        <end position="531"/>
    </location>
</feature>
<dbReference type="InterPro" id="IPR016035">
    <property type="entry name" value="Acyl_Trfase/lysoPLipase"/>
</dbReference>
<keyword evidence="8" id="KW-0256">Endoplasmic reticulum</keyword>
<feature type="short sequence motif" description="GXSXG" evidence="17">
    <location>
        <begin position="921"/>
        <end position="925"/>
    </location>
</feature>
<evidence type="ECO:0000256" key="6">
    <source>
        <dbReference type="ARBA" id="ARBA00022737"/>
    </source>
</evidence>
<keyword evidence="12" id="KW-0472">Membrane</keyword>
<dbReference type="Pfam" id="PF24179">
    <property type="entry name" value="NTE_Ploop"/>
    <property type="match status" value="1"/>
</dbReference>
<dbReference type="GO" id="GO:0016042">
    <property type="term" value="P:lipid catabolic process"/>
    <property type="evidence" value="ECO:0007669"/>
    <property type="project" value="UniProtKB-UniRule"/>
</dbReference>
<evidence type="ECO:0000256" key="8">
    <source>
        <dbReference type="ARBA" id="ARBA00022824"/>
    </source>
</evidence>
<reference evidence="20" key="1">
    <citation type="submission" date="2025-08" db="UniProtKB">
        <authorList>
            <consortium name="Ensembl"/>
        </authorList>
    </citation>
    <scope>IDENTIFICATION</scope>
</reference>
<evidence type="ECO:0000256" key="7">
    <source>
        <dbReference type="ARBA" id="ARBA00022801"/>
    </source>
</evidence>
<evidence type="ECO:0000256" key="2">
    <source>
        <dbReference type="ARBA" id="ARBA00006636"/>
    </source>
</evidence>
<comment type="catalytic activity">
    <reaction evidence="16">
        <text>1-hexadecanoyl-sn-glycero-3-phosphocholine + H2O = sn-glycerol 3-phosphocholine + hexadecanoate + H(+)</text>
        <dbReference type="Rhea" id="RHEA:40435"/>
        <dbReference type="ChEBI" id="CHEBI:7896"/>
        <dbReference type="ChEBI" id="CHEBI:15377"/>
        <dbReference type="ChEBI" id="CHEBI:15378"/>
        <dbReference type="ChEBI" id="CHEBI:16870"/>
        <dbReference type="ChEBI" id="CHEBI:72998"/>
    </reaction>
    <physiologicalReaction direction="left-to-right" evidence="16">
        <dbReference type="Rhea" id="RHEA:40436"/>
    </physiologicalReaction>
</comment>
<dbReference type="Pfam" id="PF01734">
    <property type="entry name" value="Patatin"/>
    <property type="match status" value="1"/>
</dbReference>
<keyword evidence="5" id="KW-0812">Transmembrane</keyword>
<feature type="domain" description="Cyclic nucleotide-binding" evidence="18">
    <location>
        <begin position="559"/>
        <end position="664"/>
    </location>
</feature>
<comment type="catalytic activity">
    <reaction evidence="13">
        <text>1-(9Z-octadecenoyl)-sn-glycero-3-phosphocholine + H2O = sn-glycerol 3-phosphocholine + (9Z)-octadecenoate + H(+)</text>
        <dbReference type="Rhea" id="RHEA:40807"/>
        <dbReference type="ChEBI" id="CHEBI:15377"/>
        <dbReference type="ChEBI" id="CHEBI:15378"/>
        <dbReference type="ChEBI" id="CHEBI:16870"/>
        <dbReference type="ChEBI" id="CHEBI:28610"/>
        <dbReference type="ChEBI" id="CHEBI:30823"/>
    </reaction>
    <physiologicalReaction direction="left-to-right" evidence="13">
        <dbReference type="Rhea" id="RHEA:40808"/>
    </physiologicalReaction>
</comment>
<comment type="subcellular location">
    <subcellularLocation>
        <location evidence="1">Endoplasmic reticulum membrane</location>
        <topology evidence="1">Single-pass type III membrane protein</topology>
    </subcellularLocation>
</comment>
<dbReference type="GeneTree" id="ENSGT00940000159130"/>
<evidence type="ECO:0000259" key="19">
    <source>
        <dbReference type="PROSITE" id="PS51635"/>
    </source>
</evidence>
<dbReference type="Pfam" id="PF00027">
    <property type="entry name" value="cNMP_binding"/>
    <property type="match status" value="3"/>
</dbReference>
<dbReference type="InterPro" id="IPR018490">
    <property type="entry name" value="cNMP-bd_dom_sf"/>
</dbReference>
<protein>
    <recommendedName>
        <fullName evidence="3">lysophospholipase</fullName>
        <ecNumber evidence="3">3.1.1.5</ecNumber>
    </recommendedName>
</protein>
<feature type="domain" description="PNPLA" evidence="19">
    <location>
        <begin position="890"/>
        <end position="1030"/>
    </location>
</feature>
<keyword evidence="7 17" id="KW-0378">Hydrolase</keyword>
<dbReference type="PROSITE" id="PS50042">
    <property type="entry name" value="CNMP_BINDING_3"/>
    <property type="match status" value="3"/>
</dbReference>
<evidence type="ECO:0000313" key="21">
    <source>
        <dbReference type="Proteomes" id="UP000694402"/>
    </source>
</evidence>
<dbReference type="PANTHER" id="PTHR14226:SF26">
    <property type="entry name" value="PATATIN-LIKE PHOSPHOLIPASE DOMAIN-CONTAINING PROTEIN 6"/>
    <property type="match status" value="1"/>
</dbReference>
<dbReference type="InterPro" id="IPR050301">
    <property type="entry name" value="NTE"/>
</dbReference>
<evidence type="ECO:0000256" key="9">
    <source>
        <dbReference type="ARBA" id="ARBA00022963"/>
    </source>
</evidence>
<dbReference type="EC" id="3.1.1.5" evidence="3"/>
<evidence type="ECO:0000256" key="3">
    <source>
        <dbReference type="ARBA" id="ARBA00013274"/>
    </source>
</evidence>
<evidence type="ECO:0000256" key="15">
    <source>
        <dbReference type="ARBA" id="ARBA00048454"/>
    </source>
</evidence>
<evidence type="ECO:0000256" key="12">
    <source>
        <dbReference type="ARBA" id="ARBA00023136"/>
    </source>
</evidence>
<dbReference type="FunFam" id="2.60.120.10:FF:000022">
    <property type="entry name" value="Patatin like phospholipase domain containing 7"/>
    <property type="match status" value="1"/>
</dbReference>
<feature type="short sequence motif" description="GXGXXG" evidence="17">
    <location>
        <begin position="894"/>
        <end position="899"/>
    </location>
</feature>
<evidence type="ECO:0000256" key="14">
    <source>
        <dbReference type="ARBA" id="ARBA00048133"/>
    </source>
</evidence>
<evidence type="ECO:0000256" key="11">
    <source>
        <dbReference type="ARBA" id="ARBA00023098"/>
    </source>
</evidence>
<comment type="catalytic activity">
    <reaction evidence="14">
        <text>1-hexadecanoyl-sn-glycero-3-phosphate + H2O = sn-glycerol 3-phosphate + hexadecanoate + H(+)</text>
        <dbReference type="Rhea" id="RHEA:49092"/>
        <dbReference type="ChEBI" id="CHEBI:7896"/>
        <dbReference type="ChEBI" id="CHEBI:15377"/>
        <dbReference type="ChEBI" id="CHEBI:15378"/>
        <dbReference type="ChEBI" id="CHEBI:57518"/>
        <dbReference type="ChEBI" id="CHEBI:57597"/>
    </reaction>
    <physiologicalReaction direction="left-to-right" evidence="14">
        <dbReference type="Rhea" id="RHEA:49093"/>
    </physiologicalReaction>
</comment>
<evidence type="ECO:0000259" key="18">
    <source>
        <dbReference type="PROSITE" id="PS50042"/>
    </source>
</evidence>
<keyword evidence="11 17" id="KW-0443">Lipid metabolism</keyword>
<dbReference type="FunFam" id="3.40.1090.10:FF:000009">
    <property type="entry name" value="Patatin like phospholipase domain containing 7"/>
    <property type="match status" value="1"/>
</dbReference>
<sequence length="1203" mass="134701">MLVTTGDVCNVGFDRHLKSKGIEFTQLIYETMNVYEMVGKSPFWRETCILAAPPFFLDRDLQAQEAPKYRFRKRDKVMFYGRKIMRKVSQSTSSLVGTASSSRPRLKKKQKMLNIAKKILRFKKEVPTLVAKEPPPSVLEADLTEFDVANSHLPSEVLYMLKNVRVLGHFEKPLFLELCKHMVFLQFQQGEYVFRPGQPDSSIYVVQDGKLELCLTGMDGKDGVVKEVYPGDSVHSLLSILDVITGHQKPYKTVSARAAEVSTVLSLPVEAFLSIFEKYPESLVRVVQIIMVRLQRVTVLALHNYLGLTNELFSHVSQAPLTHTHTHTHTHSATVHHTTQILKQHTPTHGHSVCMQKNLRSDFDMAYERGRISVSAEDVLSPSVYLPTLLICSPGEQKGNPDVVSPPRVFPHSLLQTLSHSFFLSFCSFSFFCQDPALLNGRVTLHHAKAGTVLARQGDQDVSLHFILSGCLHVYQRMIDKQDAVCLFVTQPGEMVGQLAVLTGEPLIFTIKANRDCTFLKISKSDFYEIMREQPSVVLSAAHTVAIRMSPFVRQMDFAIDWMAVEAGRALYRQEDQSDCTYIVLNGRLRSVIRKANGKKELVGEYGRGDLIGVVEALTRQPRATTVHAVRDTELVKLPEGTLNNIKRRYPQVVTRLIHLLGQKILGNLQQARGPFSGVCVPDVTNPASNLSTVAVLPICDEVPINAFNLELSHALSAIGPALLLTSDIIRERLGASALDSIHEYRLSGWLAQQEDINRIVLYQTDSSMTPWTQRCIRQADCILIVGLGEQEPALGQLEQMLENTAVRALKQLVLLHKEDGSGPSRTVEWLNMRSWCSGHLHLRCPRRVFSRRSPSKLREVYEKVFEKTADRHSDFSRLARVLTGNSIAVVLGGGGARGCSHVGVIKAMEEAGIPIDIVGGTSIGSFIGALYAEERSAVRTKQRAREWSKVTCSILEGISLSTDLWLPYFNVTTDITASAMRVHQDGSLWRYVRASASYTPYLPPLCDPKDGHLLVDGCYVNNVPADIARNMGAKTVIAIDVGSQDETDLCNYGDSLSGWWLLWKRINPWAEKVKVPDMAEIQSRLAYVSCVRQLEVVKKSAYCEYIRPPIDRFKTMDFGKFDEIYDVGYQHGKLLFTGWARGDIIDNMLKDHRSADYSDSKTKTDSYTCPGSDFTDLAEIVSRIEPVQTYVDPDAAEGKRLL</sequence>
<dbReference type="GO" id="GO:0046470">
    <property type="term" value="P:phosphatidylcholine metabolic process"/>
    <property type="evidence" value="ECO:0007669"/>
    <property type="project" value="InterPro"/>
</dbReference>
<dbReference type="InterPro" id="IPR056556">
    <property type="entry name" value="NTE1_P-loop_dom"/>
</dbReference>
<evidence type="ECO:0000313" key="20">
    <source>
        <dbReference type="Ensembl" id="ENSOTSP00005032223.2"/>
    </source>
</evidence>
<gene>
    <name evidence="20" type="primary">PNPLA6</name>
</gene>
<dbReference type="InterPro" id="IPR014710">
    <property type="entry name" value="RmlC-like_jellyroll"/>
</dbReference>
<dbReference type="PROSITE" id="PS51635">
    <property type="entry name" value="PNPLA"/>
    <property type="match status" value="1"/>
</dbReference>
<dbReference type="GO" id="GO:0005789">
    <property type="term" value="C:endoplasmic reticulum membrane"/>
    <property type="evidence" value="ECO:0007669"/>
    <property type="project" value="UniProtKB-SubCell"/>
</dbReference>
<dbReference type="SUPFAM" id="SSF51206">
    <property type="entry name" value="cAMP-binding domain-like"/>
    <property type="match status" value="3"/>
</dbReference>
<keyword evidence="10" id="KW-1133">Transmembrane helix</keyword>
<feature type="active site" description="Nucleophile" evidence="17">
    <location>
        <position position="923"/>
    </location>
</feature>
<accession>A0A8C8FBP1</accession>
<keyword evidence="6" id="KW-0677">Repeat</keyword>
<keyword evidence="9 17" id="KW-0442">Lipid degradation</keyword>
<dbReference type="AlphaFoldDB" id="A0A8C8FBP1"/>
<dbReference type="Gene3D" id="3.40.1090.10">
    <property type="entry name" value="Cytosolic phospholipase A2 catalytic domain"/>
    <property type="match status" value="2"/>
</dbReference>
<feature type="domain" description="Cyclic nucleotide-binding" evidence="18">
    <location>
        <begin position="166"/>
        <end position="293"/>
    </location>
</feature>
<dbReference type="InterPro" id="IPR002641">
    <property type="entry name" value="PNPLA_dom"/>
</dbReference>
<evidence type="ECO:0000256" key="10">
    <source>
        <dbReference type="ARBA" id="ARBA00022989"/>
    </source>
</evidence>
<keyword evidence="4" id="KW-0597">Phosphoprotein</keyword>
<dbReference type="InterPro" id="IPR000595">
    <property type="entry name" value="cNMP-bd_dom"/>
</dbReference>
<comment type="similarity">
    <text evidence="2">Belongs to the NTE family.</text>
</comment>
<evidence type="ECO:0000256" key="1">
    <source>
        <dbReference type="ARBA" id="ARBA00004643"/>
    </source>
</evidence>
<evidence type="ECO:0000256" key="16">
    <source>
        <dbReference type="ARBA" id="ARBA00048656"/>
    </source>
</evidence>
<name>A0A8C8FBP1_ONCTS</name>
<feature type="active site" description="Proton acceptor" evidence="17">
    <location>
        <position position="1017"/>
    </location>
</feature>
<keyword evidence="21" id="KW-1185">Reference proteome</keyword>
<evidence type="ECO:0000256" key="13">
    <source>
        <dbReference type="ARBA" id="ARBA00047314"/>
    </source>
</evidence>
<dbReference type="FunFam" id="2.60.120.10:FF:000012">
    <property type="entry name" value="neuropathy target esterase isoform X2"/>
    <property type="match status" value="1"/>
</dbReference>
<evidence type="ECO:0000256" key="17">
    <source>
        <dbReference type="PROSITE-ProRule" id="PRU01161"/>
    </source>
</evidence>
<comment type="catalytic activity">
    <reaction evidence="15">
        <text>a 1-acyl-sn-glycero-3-phosphocholine + H2O = sn-glycerol 3-phosphocholine + a fatty acid + H(+)</text>
        <dbReference type="Rhea" id="RHEA:15177"/>
        <dbReference type="ChEBI" id="CHEBI:15377"/>
        <dbReference type="ChEBI" id="CHEBI:15378"/>
        <dbReference type="ChEBI" id="CHEBI:16870"/>
        <dbReference type="ChEBI" id="CHEBI:28868"/>
        <dbReference type="ChEBI" id="CHEBI:58168"/>
        <dbReference type="EC" id="3.1.1.5"/>
    </reaction>
    <physiologicalReaction direction="left-to-right" evidence="15">
        <dbReference type="Rhea" id="RHEA:15178"/>
    </physiologicalReaction>
</comment>
<proteinExistence type="inferred from homology"/>
<dbReference type="SMART" id="SM00100">
    <property type="entry name" value="cNMP"/>
    <property type="match status" value="3"/>
</dbReference>
<dbReference type="Proteomes" id="UP000694402">
    <property type="component" value="Unassembled WGS sequence"/>
</dbReference>
<dbReference type="Gene3D" id="2.60.120.10">
    <property type="entry name" value="Jelly Rolls"/>
    <property type="match status" value="3"/>
</dbReference>
<dbReference type="CDD" id="cd00038">
    <property type="entry name" value="CAP_ED"/>
    <property type="match status" value="3"/>
</dbReference>
<reference evidence="20" key="2">
    <citation type="submission" date="2025-09" db="UniProtKB">
        <authorList>
            <consortium name="Ensembl"/>
        </authorList>
    </citation>
    <scope>IDENTIFICATION</scope>
</reference>
<dbReference type="InterPro" id="IPR001423">
    <property type="entry name" value="LysoPLipase_patatin_CS"/>
</dbReference>
<dbReference type="CDD" id="cd07225">
    <property type="entry name" value="Pat_PNPLA6_PNPLA7"/>
    <property type="match status" value="1"/>
</dbReference>